<evidence type="ECO:0000259" key="9">
    <source>
        <dbReference type="Pfam" id="PF02397"/>
    </source>
</evidence>
<name>A0A327KXG6_9BRAD</name>
<feature type="transmembrane region" description="Helical" evidence="8">
    <location>
        <begin position="68"/>
        <end position="93"/>
    </location>
</feature>
<dbReference type="EMBL" id="NPEX01000158">
    <property type="protein sequence ID" value="RAI42393.1"/>
    <property type="molecule type" value="Genomic_DNA"/>
</dbReference>
<evidence type="ECO:0000256" key="6">
    <source>
        <dbReference type="ARBA" id="ARBA00023136"/>
    </source>
</evidence>
<comment type="subcellular location">
    <subcellularLocation>
        <location evidence="1">Membrane</location>
        <topology evidence="1">Multi-pass membrane protein</topology>
    </subcellularLocation>
</comment>
<keyword evidence="3" id="KW-0808">Transferase</keyword>
<dbReference type="GO" id="GO:0016020">
    <property type="term" value="C:membrane"/>
    <property type="evidence" value="ECO:0007669"/>
    <property type="project" value="UniProtKB-SubCell"/>
</dbReference>
<dbReference type="PANTHER" id="PTHR30576">
    <property type="entry name" value="COLANIC BIOSYNTHESIS UDP-GLUCOSE LIPID CARRIER TRANSFERASE"/>
    <property type="match status" value="1"/>
</dbReference>
<dbReference type="InterPro" id="IPR003362">
    <property type="entry name" value="Bact_transf"/>
</dbReference>
<proteinExistence type="inferred from homology"/>
<evidence type="ECO:0000256" key="1">
    <source>
        <dbReference type="ARBA" id="ARBA00004141"/>
    </source>
</evidence>
<dbReference type="AlphaFoldDB" id="A0A327KXG6"/>
<evidence type="ECO:0000256" key="3">
    <source>
        <dbReference type="ARBA" id="ARBA00022679"/>
    </source>
</evidence>
<keyword evidence="7" id="KW-0270">Exopolysaccharide synthesis</keyword>
<evidence type="ECO:0000313" key="10">
    <source>
        <dbReference type="EMBL" id="RAI42393.1"/>
    </source>
</evidence>
<comment type="similarity">
    <text evidence="2">Belongs to the bacterial sugar transferase family.</text>
</comment>
<evidence type="ECO:0000256" key="4">
    <source>
        <dbReference type="ARBA" id="ARBA00022692"/>
    </source>
</evidence>
<keyword evidence="6 8" id="KW-0472">Membrane</keyword>
<comment type="caution">
    <text evidence="10">The sequence shown here is derived from an EMBL/GenBank/DDBJ whole genome shotgun (WGS) entry which is preliminary data.</text>
</comment>
<reference evidence="10 11" key="1">
    <citation type="submission" date="2017-07" db="EMBL/GenBank/DDBJ databases">
        <title>Draft Genome Sequences of Select Purple Nonsulfur Bacteria.</title>
        <authorList>
            <person name="Lasarre B."/>
            <person name="Mckinlay J.B."/>
        </authorList>
    </citation>
    <scope>NUCLEOTIDE SEQUENCE [LARGE SCALE GENOMIC DNA]</scope>
    <source>
        <strain evidence="10 11">DSM 5909</strain>
    </source>
</reference>
<dbReference type="NCBIfam" id="TIGR03025">
    <property type="entry name" value="EPS_sugtrans"/>
    <property type="match status" value="1"/>
</dbReference>
<dbReference type="Proteomes" id="UP000249130">
    <property type="component" value="Unassembled WGS sequence"/>
</dbReference>
<dbReference type="GO" id="GO:0016780">
    <property type="term" value="F:phosphotransferase activity, for other substituted phosphate groups"/>
    <property type="evidence" value="ECO:0007669"/>
    <property type="project" value="TreeGrafter"/>
</dbReference>
<evidence type="ECO:0000256" key="2">
    <source>
        <dbReference type="ARBA" id="ARBA00006464"/>
    </source>
</evidence>
<dbReference type="PANTHER" id="PTHR30576:SF0">
    <property type="entry name" value="UNDECAPRENYL-PHOSPHATE N-ACETYLGALACTOSAMINYL 1-PHOSPHATE TRANSFERASE-RELATED"/>
    <property type="match status" value="1"/>
</dbReference>
<protein>
    <recommendedName>
        <fullName evidence="9">Bacterial sugar transferase domain-containing protein</fullName>
    </recommendedName>
</protein>
<dbReference type="GO" id="GO:0000271">
    <property type="term" value="P:polysaccharide biosynthetic process"/>
    <property type="evidence" value="ECO:0007669"/>
    <property type="project" value="UniProtKB-KW"/>
</dbReference>
<feature type="domain" description="Bacterial sugar transferase" evidence="9">
    <location>
        <begin position="63"/>
        <end position="248"/>
    </location>
</feature>
<evidence type="ECO:0000256" key="7">
    <source>
        <dbReference type="ARBA" id="ARBA00023169"/>
    </source>
</evidence>
<dbReference type="OrthoDB" id="9808602at2"/>
<organism evidence="10 11">
    <name type="scientific">Rhodoplanes roseus</name>
    <dbReference type="NCBI Taxonomy" id="29409"/>
    <lineage>
        <taxon>Bacteria</taxon>
        <taxon>Pseudomonadati</taxon>
        <taxon>Pseudomonadota</taxon>
        <taxon>Alphaproteobacteria</taxon>
        <taxon>Hyphomicrobiales</taxon>
        <taxon>Nitrobacteraceae</taxon>
        <taxon>Rhodoplanes</taxon>
    </lineage>
</organism>
<evidence type="ECO:0000313" key="11">
    <source>
        <dbReference type="Proteomes" id="UP000249130"/>
    </source>
</evidence>
<dbReference type="Pfam" id="PF02397">
    <property type="entry name" value="Bac_transf"/>
    <property type="match status" value="1"/>
</dbReference>
<dbReference type="InterPro" id="IPR017475">
    <property type="entry name" value="EPS_sugar_tfrase"/>
</dbReference>
<keyword evidence="11" id="KW-1185">Reference proteome</keyword>
<keyword evidence="4 8" id="KW-0812">Transmembrane</keyword>
<accession>A0A327KXG6</accession>
<gene>
    <name evidence="10" type="ORF">CH341_19795</name>
</gene>
<evidence type="ECO:0000256" key="8">
    <source>
        <dbReference type="SAM" id="Phobius"/>
    </source>
</evidence>
<sequence>MAEQDVLSHDARSLQLTKDRDDLRRTFRRHTATPLGFEPVVQPSAGTVPCTQRPYLQQELALKRCLDVVGAGLLLIVLAPGFLVVAIAIKLSSPGPVFFRQRRYGFRNEEFEILKFRTMYVHVADETGVQQTTSGDARVTAIGRLLRRSSLDELPQLWNVLRGDMSLVGPRPHVPRMLAGGVLYEELVPYYFERHRMKAGITGLAQVNGLRGSTEDPTLARARVDQDLEYIKYWSLWLDIVILWQTARREFISGSGI</sequence>
<keyword evidence="5 8" id="KW-1133">Transmembrane helix</keyword>
<evidence type="ECO:0000256" key="5">
    <source>
        <dbReference type="ARBA" id="ARBA00022989"/>
    </source>
</evidence>
<dbReference type="RefSeq" id="WP_111420728.1">
    <property type="nucleotide sequence ID" value="NZ_NPEX01000158.1"/>
</dbReference>